<name>A0A2V0NWN6_9CHLO</name>
<accession>A0A2V0NWN6</accession>
<protein>
    <recommendedName>
        <fullName evidence="2">F-box domain-containing protein</fullName>
    </recommendedName>
</protein>
<dbReference type="SUPFAM" id="SSF81383">
    <property type="entry name" value="F-box domain"/>
    <property type="match status" value="1"/>
</dbReference>
<feature type="compositionally biased region" description="Low complexity" evidence="1">
    <location>
        <begin position="234"/>
        <end position="248"/>
    </location>
</feature>
<feature type="compositionally biased region" description="Pro residues" evidence="1">
    <location>
        <begin position="221"/>
        <end position="233"/>
    </location>
</feature>
<feature type="compositionally biased region" description="Basic and acidic residues" evidence="1">
    <location>
        <begin position="320"/>
        <end position="333"/>
    </location>
</feature>
<dbReference type="InterPro" id="IPR036047">
    <property type="entry name" value="F-box-like_dom_sf"/>
</dbReference>
<feature type="compositionally biased region" description="Low complexity" evidence="1">
    <location>
        <begin position="334"/>
        <end position="343"/>
    </location>
</feature>
<feature type="region of interest" description="Disordered" evidence="1">
    <location>
        <begin position="315"/>
        <end position="369"/>
    </location>
</feature>
<sequence length="693" mass="69277">MAGAASAAPGAQQAGGEPGAAPRAGRPLPLPPPLPAQRQPAWPVPPSPPPPSELLDLPDHLLLEVLGRVDRPGLCAVSRACARLCGLAEHPGLWPGQSDDGPVLRRVRAALAAAMHVPPQAFTASLDLGRSRRFPVAAPTFGLRPLLRVADPETLAATVSAALQDRVEATPPHAWQSRHRAAWPAVAVISVCRSDRACVRFGLRPAAAVPLVYDDVRQMGWPPPPPPPPPAAAPPAAAAAPTAPRRGSSSGGSGGEDGSDGAVSIDSDGDGGGESAEGGLEAGAEWDGVSEAQLVETQRLRLTLAEAVLRASHHPAFEAPRAHTPEEPRDRLAAARPAAAAAPAPAPAPRDAPAAGGAADAPPAGRGGAPHAEVLAAAAREASAVAARLARCAAALQPPPGGAPLAGAAERAHDAEALATRWWWLRRHVAEVAAAAGEALDAAAGAVQRGEPMGIDGQAERKGPAERGGAAVKAVGRGCDDGGAAAAADDDDAARAWGAGEAEALARRPGFDRAADAAWAVTTASDLAFSLSALHNVPATLSRACRRAAPDRAHACLRATSGAWVTRLAAADDAAAPAGAALWGGGGGGGAGAEGGAGAPAGAFEGGGGGVHGCGGPYFWLHFDGDDTAVAVEGQLIAKAIAAAARAGGGAADVSQADSALWLRPPQAALVRWLLATETLRAMTWCLWLLGAL</sequence>
<dbReference type="PROSITE" id="PS50181">
    <property type="entry name" value="FBOX"/>
    <property type="match status" value="1"/>
</dbReference>
<organism evidence="3 4">
    <name type="scientific">Raphidocelis subcapitata</name>
    <dbReference type="NCBI Taxonomy" id="307507"/>
    <lineage>
        <taxon>Eukaryota</taxon>
        <taxon>Viridiplantae</taxon>
        <taxon>Chlorophyta</taxon>
        <taxon>core chlorophytes</taxon>
        <taxon>Chlorophyceae</taxon>
        <taxon>CS clade</taxon>
        <taxon>Sphaeropleales</taxon>
        <taxon>Selenastraceae</taxon>
        <taxon>Raphidocelis</taxon>
    </lineage>
</organism>
<dbReference type="OrthoDB" id="550772at2759"/>
<comment type="caution">
    <text evidence="3">The sequence shown here is derived from an EMBL/GenBank/DDBJ whole genome shotgun (WGS) entry which is preliminary data.</text>
</comment>
<evidence type="ECO:0000256" key="1">
    <source>
        <dbReference type="SAM" id="MobiDB-lite"/>
    </source>
</evidence>
<dbReference type="EMBL" id="BDRX01000029">
    <property type="protein sequence ID" value="GBF92054.1"/>
    <property type="molecule type" value="Genomic_DNA"/>
</dbReference>
<gene>
    <name evidence="3" type="ORF">Rsub_04401</name>
</gene>
<feature type="domain" description="F-box" evidence="2">
    <location>
        <begin position="51"/>
        <end position="97"/>
    </location>
</feature>
<dbReference type="Gene3D" id="1.20.1280.50">
    <property type="match status" value="1"/>
</dbReference>
<dbReference type="InParanoid" id="A0A2V0NWN6"/>
<evidence type="ECO:0000313" key="4">
    <source>
        <dbReference type="Proteomes" id="UP000247498"/>
    </source>
</evidence>
<feature type="compositionally biased region" description="Pro residues" evidence="1">
    <location>
        <begin position="42"/>
        <end position="52"/>
    </location>
</feature>
<evidence type="ECO:0000259" key="2">
    <source>
        <dbReference type="PROSITE" id="PS50181"/>
    </source>
</evidence>
<proteinExistence type="predicted"/>
<feature type="region of interest" description="Disordered" evidence="1">
    <location>
        <begin position="1"/>
        <end position="55"/>
    </location>
</feature>
<keyword evidence="4" id="KW-1185">Reference proteome</keyword>
<feature type="compositionally biased region" description="Low complexity" evidence="1">
    <location>
        <begin position="1"/>
        <end position="27"/>
    </location>
</feature>
<dbReference type="Pfam" id="PF12937">
    <property type="entry name" value="F-box-like"/>
    <property type="match status" value="1"/>
</dbReference>
<dbReference type="AlphaFoldDB" id="A0A2V0NWN6"/>
<evidence type="ECO:0000313" key="3">
    <source>
        <dbReference type="EMBL" id="GBF92054.1"/>
    </source>
</evidence>
<feature type="compositionally biased region" description="Low complexity" evidence="1">
    <location>
        <begin position="351"/>
        <end position="369"/>
    </location>
</feature>
<feature type="region of interest" description="Disordered" evidence="1">
    <location>
        <begin position="220"/>
        <end position="280"/>
    </location>
</feature>
<reference evidence="3 4" key="1">
    <citation type="journal article" date="2018" name="Sci. Rep.">
        <title>Raphidocelis subcapitata (=Pseudokirchneriella subcapitata) provides an insight into genome evolution and environmental adaptations in the Sphaeropleales.</title>
        <authorList>
            <person name="Suzuki S."/>
            <person name="Yamaguchi H."/>
            <person name="Nakajima N."/>
            <person name="Kawachi M."/>
        </authorList>
    </citation>
    <scope>NUCLEOTIDE SEQUENCE [LARGE SCALE GENOMIC DNA]</scope>
    <source>
        <strain evidence="3 4">NIES-35</strain>
    </source>
</reference>
<dbReference type="InterPro" id="IPR001810">
    <property type="entry name" value="F-box_dom"/>
</dbReference>
<dbReference type="Proteomes" id="UP000247498">
    <property type="component" value="Unassembled WGS sequence"/>
</dbReference>